<dbReference type="Proteomes" id="UP000784294">
    <property type="component" value="Unassembled WGS sequence"/>
</dbReference>
<accession>A0A3S5AES1</accession>
<protein>
    <submittedName>
        <fullName evidence="1">Uncharacterized protein</fullName>
    </submittedName>
</protein>
<evidence type="ECO:0000313" key="2">
    <source>
        <dbReference type="Proteomes" id="UP000784294"/>
    </source>
</evidence>
<dbReference type="EMBL" id="CAAALY010021709">
    <property type="protein sequence ID" value="VEL14601.1"/>
    <property type="molecule type" value="Genomic_DNA"/>
</dbReference>
<gene>
    <name evidence="1" type="ORF">PXEA_LOCUS8041</name>
</gene>
<name>A0A3S5AES1_9PLAT</name>
<dbReference type="AlphaFoldDB" id="A0A3S5AES1"/>
<keyword evidence="2" id="KW-1185">Reference proteome</keyword>
<organism evidence="1 2">
    <name type="scientific">Protopolystoma xenopodis</name>
    <dbReference type="NCBI Taxonomy" id="117903"/>
    <lineage>
        <taxon>Eukaryota</taxon>
        <taxon>Metazoa</taxon>
        <taxon>Spiralia</taxon>
        <taxon>Lophotrochozoa</taxon>
        <taxon>Platyhelminthes</taxon>
        <taxon>Monogenea</taxon>
        <taxon>Polyopisthocotylea</taxon>
        <taxon>Polystomatidea</taxon>
        <taxon>Polystomatidae</taxon>
        <taxon>Protopolystoma</taxon>
    </lineage>
</organism>
<evidence type="ECO:0000313" key="1">
    <source>
        <dbReference type="EMBL" id="VEL14601.1"/>
    </source>
</evidence>
<reference evidence="1" key="1">
    <citation type="submission" date="2018-11" db="EMBL/GenBank/DDBJ databases">
        <authorList>
            <consortium name="Pathogen Informatics"/>
        </authorList>
    </citation>
    <scope>NUCLEOTIDE SEQUENCE</scope>
</reference>
<comment type="caution">
    <text evidence="1">The sequence shown here is derived from an EMBL/GenBank/DDBJ whole genome shotgun (WGS) entry which is preliminary data.</text>
</comment>
<sequence>MLVIQKFLYLTGHSLHYLELTSRSLSNPSLINDCGRRFHFSCVFGLPGVLLSGTGNAAHVVRCSAHVCNTCALEAAASTGPGFDQGTVNSAVASDSEIAGEPLLHCVRYAFSHSYNLARYTEEIGVFTAVPFNITLMSHH</sequence>
<proteinExistence type="predicted"/>